<organism evidence="1 2">
    <name type="scientific">Araneus ventricosus</name>
    <name type="common">Orbweaver spider</name>
    <name type="synonym">Epeira ventricosa</name>
    <dbReference type="NCBI Taxonomy" id="182803"/>
    <lineage>
        <taxon>Eukaryota</taxon>
        <taxon>Metazoa</taxon>
        <taxon>Ecdysozoa</taxon>
        <taxon>Arthropoda</taxon>
        <taxon>Chelicerata</taxon>
        <taxon>Arachnida</taxon>
        <taxon>Araneae</taxon>
        <taxon>Araneomorphae</taxon>
        <taxon>Entelegynae</taxon>
        <taxon>Araneoidea</taxon>
        <taxon>Araneidae</taxon>
        <taxon>Araneus</taxon>
    </lineage>
</organism>
<reference evidence="1 2" key="1">
    <citation type="journal article" date="2019" name="Sci. Rep.">
        <title>Orb-weaving spider Araneus ventricosus genome elucidates the spidroin gene catalogue.</title>
        <authorList>
            <person name="Kono N."/>
            <person name="Nakamura H."/>
            <person name="Ohtoshi R."/>
            <person name="Moran D.A.P."/>
            <person name="Shinohara A."/>
            <person name="Yoshida Y."/>
            <person name="Fujiwara M."/>
            <person name="Mori M."/>
            <person name="Tomita M."/>
            <person name="Arakawa K."/>
        </authorList>
    </citation>
    <scope>NUCLEOTIDE SEQUENCE [LARGE SCALE GENOMIC DNA]</scope>
</reference>
<proteinExistence type="predicted"/>
<dbReference type="AlphaFoldDB" id="A0A4Y2TLG7"/>
<evidence type="ECO:0000313" key="2">
    <source>
        <dbReference type="Proteomes" id="UP000499080"/>
    </source>
</evidence>
<comment type="caution">
    <text evidence="1">The sequence shown here is derived from an EMBL/GenBank/DDBJ whole genome shotgun (WGS) entry which is preliminary data.</text>
</comment>
<sequence>MSLAPLLKICLDRICSQLKEGMWKSCTTNPFSDLPTVLVEELMELTQSHDEHDPPKFFDVMLLLTSGRLTRLNLCPFDLEKELDSSLKKFGRGCSSPLVLRSLYDDMIRGIMSSNPLLEEVHLKIQSNFEVFRNCQKLRILRIYNRPKIFPVDLIGLFHANFPIDLSVLSTLTDLEVLSLLRSSYVLLISSSWY</sequence>
<name>A0A4Y2TLG7_ARAVE</name>
<accession>A0A4Y2TLG7</accession>
<evidence type="ECO:0000313" key="1">
    <source>
        <dbReference type="EMBL" id="GBO00277.1"/>
    </source>
</evidence>
<gene>
    <name evidence="1" type="ORF">AVEN_37785_1</name>
</gene>
<dbReference type="Proteomes" id="UP000499080">
    <property type="component" value="Unassembled WGS sequence"/>
</dbReference>
<protein>
    <submittedName>
        <fullName evidence="1">Uncharacterized protein</fullName>
    </submittedName>
</protein>
<keyword evidence="2" id="KW-1185">Reference proteome</keyword>
<dbReference type="OrthoDB" id="10615621at2759"/>
<dbReference type="EMBL" id="BGPR01028849">
    <property type="protein sequence ID" value="GBO00277.1"/>
    <property type="molecule type" value="Genomic_DNA"/>
</dbReference>